<comment type="caution">
    <text evidence="7">The sequence shown here is derived from an EMBL/GenBank/DDBJ whole genome shotgun (WGS) entry which is preliminary data.</text>
</comment>
<dbReference type="InterPro" id="IPR039538">
    <property type="entry name" value="BetI_C"/>
</dbReference>
<evidence type="ECO:0000256" key="2">
    <source>
        <dbReference type="ARBA" id="ARBA00023015"/>
    </source>
</evidence>
<dbReference type="InterPro" id="IPR036271">
    <property type="entry name" value="Tet_transcr_reg_TetR-rel_C_sf"/>
</dbReference>
<dbReference type="SUPFAM" id="SSF46689">
    <property type="entry name" value="Homeodomain-like"/>
    <property type="match status" value="1"/>
</dbReference>
<evidence type="ECO:0000256" key="5">
    <source>
        <dbReference type="PROSITE-ProRule" id="PRU00335"/>
    </source>
</evidence>
<dbReference type="OrthoDB" id="9816296at2"/>
<dbReference type="PRINTS" id="PR00455">
    <property type="entry name" value="HTHTETR"/>
</dbReference>
<dbReference type="EMBL" id="SHKL01000001">
    <property type="protein sequence ID" value="RZT83405.1"/>
    <property type="molecule type" value="Genomic_DNA"/>
</dbReference>
<dbReference type="Pfam" id="PF13977">
    <property type="entry name" value="TetR_C_6"/>
    <property type="match status" value="1"/>
</dbReference>
<dbReference type="PANTHER" id="PTHR30055">
    <property type="entry name" value="HTH-TYPE TRANSCRIPTIONAL REGULATOR RUTR"/>
    <property type="match status" value="1"/>
</dbReference>
<accession>A0A4Q7UP95</accession>
<dbReference type="Gene3D" id="1.10.357.10">
    <property type="entry name" value="Tetracycline Repressor, domain 2"/>
    <property type="match status" value="1"/>
</dbReference>
<reference evidence="7 8" key="1">
    <citation type="submission" date="2019-02" db="EMBL/GenBank/DDBJ databases">
        <title>Sequencing the genomes of 1000 actinobacteria strains.</title>
        <authorList>
            <person name="Klenk H.-P."/>
        </authorList>
    </citation>
    <scope>NUCLEOTIDE SEQUENCE [LARGE SCALE GENOMIC DNA]</scope>
    <source>
        <strain evidence="7 8">DSM 45779</strain>
    </source>
</reference>
<evidence type="ECO:0000256" key="1">
    <source>
        <dbReference type="ARBA" id="ARBA00022491"/>
    </source>
</evidence>
<proteinExistence type="predicted"/>
<dbReference type="PANTHER" id="PTHR30055:SF234">
    <property type="entry name" value="HTH-TYPE TRANSCRIPTIONAL REGULATOR BETI"/>
    <property type="match status" value="1"/>
</dbReference>
<evidence type="ECO:0000259" key="6">
    <source>
        <dbReference type="PROSITE" id="PS50977"/>
    </source>
</evidence>
<evidence type="ECO:0000256" key="3">
    <source>
        <dbReference type="ARBA" id="ARBA00023125"/>
    </source>
</evidence>
<organism evidence="7 8">
    <name type="scientific">Pseudonocardia sediminis</name>
    <dbReference type="NCBI Taxonomy" id="1397368"/>
    <lineage>
        <taxon>Bacteria</taxon>
        <taxon>Bacillati</taxon>
        <taxon>Actinomycetota</taxon>
        <taxon>Actinomycetes</taxon>
        <taxon>Pseudonocardiales</taxon>
        <taxon>Pseudonocardiaceae</taxon>
        <taxon>Pseudonocardia</taxon>
    </lineage>
</organism>
<evidence type="ECO:0000313" key="7">
    <source>
        <dbReference type="EMBL" id="RZT83405.1"/>
    </source>
</evidence>
<dbReference type="AlphaFoldDB" id="A0A4Q7UP95"/>
<evidence type="ECO:0000256" key="4">
    <source>
        <dbReference type="ARBA" id="ARBA00023163"/>
    </source>
</evidence>
<evidence type="ECO:0000313" key="8">
    <source>
        <dbReference type="Proteomes" id="UP000291591"/>
    </source>
</evidence>
<dbReference type="GO" id="GO:0000976">
    <property type="term" value="F:transcription cis-regulatory region binding"/>
    <property type="evidence" value="ECO:0007669"/>
    <property type="project" value="TreeGrafter"/>
</dbReference>
<protein>
    <submittedName>
        <fullName evidence="7">TetR family transcriptional regulator</fullName>
    </submittedName>
</protein>
<dbReference type="Proteomes" id="UP000291591">
    <property type="component" value="Unassembled WGS sequence"/>
</dbReference>
<feature type="DNA-binding region" description="H-T-H motif" evidence="5">
    <location>
        <begin position="31"/>
        <end position="50"/>
    </location>
</feature>
<dbReference type="GO" id="GO:0003700">
    <property type="term" value="F:DNA-binding transcription factor activity"/>
    <property type="evidence" value="ECO:0007669"/>
    <property type="project" value="TreeGrafter"/>
</dbReference>
<dbReference type="InterPro" id="IPR050109">
    <property type="entry name" value="HTH-type_TetR-like_transc_reg"/>
</dbReference>
<dbReference type="Pfam" id="PF00440">
    <property type="entry name" value="TetR_N"/>
    <property type="match status" value="1"/>
</dbReference>
<gene>
    <name evidence="7" type="ORF">EV383_0207</name>
</gene>
<dbReference type="RefSeq" id="WP_130288164.1">
    <property type="nucleotide sequence ID" value="NZ_SHKL01000001.1"/>
</dbReference>
<dbReference type="InterPro" id="IPR009057">
    <property type="entry name" value="Homeodomain-like_sf"/>
</dbReference>
<name>A0A4Q7UP95_PSEST</name>
<dbReference type="InterPro" id="IPR001647">
    <property type="entry name" value="HTH_TetR"/>
</dbReference>
<dbReference type="SUPFAM" id="SSF48498">
    <property type="entry name" value="Tetracyclin repressor-like, C-terminal domain"/>
    <property type="match status" value="1"/>
</dbReference>
<dbReference type="PROSITE" id="PS50977">
    <property type="entry name" value="HTH_TETR_2"/>
    <property type="match status" value="1"/>
</dbReference>
<keyword evidence="3 5" id="KW-0238">DNA-binding</keyword>
<feature type="domain" description="HTH tetR-type" evidence="6">
    <location>
        <begin position="8"/>
        <end position="68"/>
    </location>
</feature>
<keyword evidence="2" id="KW-0805">Transcription regulation</keyword>
<keyword evidence="4" id="KW-0804">Transcription</keyword>
<keyword evidence="8" id="KW-1185">Reference proteome</keyword>
<keyword evidence="1" id="KW-0678">Repressor</keyword>
<sequence>MPRIVDHGQRRGEIAEALWRIAAREGLETVSLSRVAQEAGVSKGRVQHYFASREELLGFTATLLQQRVDARVRAQLARVTSDEPLDVVRALLAGILPLDDESRTDALVGSAFFVRAVADPQLCETYRAGNRLMRDVLTEKLAHARDVGRIAADVDPAHESTVLFALAGGLGESILVGDHTAGSALSVVDRQLARLST</sequence>